<accession>B7S8G8</accession>
<evidence type="ECO:0000256" key="1">
    <source>
        <dbReference type="SAM" id="MobiDB-lite"/>
    </source>
</evidence>
<organism evidence="2">
    <name type="scientific">Glyptapanteles flavicoxis</name>
    <dbReference type="NCBI Taxonomy" id="463051"/>
    <lineage>
        <taxon>Eukaryota</taxon>
        <taxon>Metazoa</taxon>
        <taxon>Ecdysozoa</taxon>
        <taxon>Arthropoda</taxon>
        <taxon>Hexapoda</taxon>
        <taxon>Insecta</taxon>
        <taxon>Pterygota</taxon>
        <taxon>Neoptera</taxon>
        <taxon>Endopterygota</taxon>
        <taxon>Hymenoptera</taxon>
        <taxon>Apocrita</taxon>
        <taxon>Ichneumonoidea</taxon>
        <taxon>Braconidae</taxon>
        <taxon>Microgastrinae</taxon>
        <taxon>Glyptapanteles</taxon>
    </lineage>
</organism>
<feature type="compositionally biased region" description="Acidic residues" evidence="1">
    <location>
        <begin position="313"/>
        <end position="342"/>
    </location>
</feature>
<name>B7S8G8_9HYME</name>
<proteinExistence type="predicted"/>
<reference evidence="2" key="1">
    <citation type="submission" date="2007-06" db="EMBL/GenBank/DDBJ databases">
        <title>Bracovirus Evolution: Comparative Genomics of Multiple Viral and Proviral Genomes.</title>
        <authorList>
            <person name="Desjardins C.A."/>
            <person name="Gundersen-Rindal D.E."/>
            <person name="Hostetler J.B."/>
            <person name="Tallon L.J."/>
            <person name="Utterback T.R."/>
            <person name="Fuester R.W."/>
            <person name="Schatz M.C."/>
            <person name="Pedroni M.J."/>
            <person name="Fadrosh D.W."/>
            <person name="Haas B.J."/>
            <person name="Toms B.S."/>
            <person name="Chen D."/>
            <person name="Nene V."/>
        </authorList>
    </citation>
    <scope>NUCLEOTIDE SEQUENCE</scope>
</reference>
<sequence>MADYYVYAWDSSSTPKLESVNFKRLDTLMEFIKNVKKTQKERLVAAEPQRELIEIFMHWNENLSGAPGDTTSEYLHQNNKFGERKANWIIRYLKDKYLVNSSNKIEMLYIVTDGAMSKESVEECIELNEDMHYGTIVFHAFNANPKKNDLSVAAPFLRSRCMVYRNNKLCYGAEIFKKLNYDKINADNILAVRDQLKTYIELKYINKSISDTGVSEGIKKLTMLRKRVYKEFSAKLTKYIHSPADLKANEANSLTPKIDFTAFWKCFFATLATQKEVDETFADMLECIQNKKNSCSFDALNFDEKNDKPVADEPMDNADSIDNDAQSMDDNDDADSMNDDADYRDHGKKKFFMILQKHKEGMSIFQEYLDIMHR</sequence>
<dbReference type="EMBL" id="EF710646">
    <property type="protein sequence ID" value="ACE75193.1"/>
    <property type="molecule type" value="Genomic_DNA"/>
</dbReference>
<feature type="region of interest" description="Disordered" evidence="1">
    <location>
        <begin position="306"/>
        <end position="342"/>
    </location>
</feature>
<gene>
    <name evidence="2" type="ORF">GFP_L4_0110</name>
</gene>
<protein>
    <submittedName>
        <fullName evidence="2">Uncharacterized protein</fullName>
    </submittedName>
</protein>
<dbReference type="AlphaFoldDB" id="B7S8G8"/>
<evidence type="ECO:0000313" key="2">
    <source>
        <dbReference type="EMBL" id="ACE75193.1"/>
    </source>
</evidence>